<proteinExistence type="inferred from homology"/>
<accession>A0A7C5R001</accession>
<sequence>MESNMPGVETNEVEISPHPKPSRLKRVFVMALPVFVLVIGFFGFTLMGKLKPKPQTKSEPPKAAPVVIVPAVSQNLVLKIESQGEVRPREEINIASQVGGKIVYISPNFIEGGQFHKGEALVKIESADYDLELTRAEANVAQAQTALTREESEAEIARRDWEDLGEGTASALTLRKPQLAEAKARLLAAKAALAQARLQQSRTVLRAPFEGRVRTRSVSAGEYITPGQILGRAYDVSVFEIKLPLTDTDLSRMGVGIGFKHTTKNAAPVVDLSANVAGNLHHWQAKLVRVDSAYDSSTRTVFGFAELTDPYGKGSDQGMPLAAGLFVNASIAGKDVQSAVIIPRAALRGKDKVFVANDDKTLSIKTVKVAASTKRQAVITQGLVPGENVITSPVRGVAEGMKIEPTNKASTDAIAVVHQE</sequence>
<comment type="subcellular location">
    <subcellularLocation>
        <location evidence="1">Cell envelope</location>
    </subcellularLocation>
</comment>
<evidence type="ECO:0000256" key="1">
    <source>
        <dbReference type="ARBA" id="ARBA00004196"/>
    </source>
</evidence>
<dbReference type="GO" id="GO:0015562">
    <property type="term" value="F:efflux transmembrane transporter activity"/>
    <property type="evidence" value="ECO:0007669"/>
    <property type="project" value="TreeGrafter"/>
</dbReference>
<dbReference type="Gene3D" id="2.40.30.170">
    <property type="match status" value="1"/>
</dbReference>
<evidence type="ECO:0000259" key="7">
    <source>
        <dbReference type="Pfam" id="PF25967"/>
    </source>
</evidence>
<protein>
    <submittedName>
        <fullName evidence="8">Efflux RND transporter periplasmic adaptor subunit</fullName>
    </submittedName>
</protein>
<name>A0A7C5R001_9PROT</name>
<dbReference type="SUPFAM" id="SSF111369">
    <property type="entry name" value="HlyD-like secretion proteins"/>
    <property type="match status" value="1"/>
</dbReference>
<feature type="transmembrane region" description="Helical" evidence="5">
    <location>
        <begin position="27"/>
        <end position="47"/>
    </location>
</feature>
<feature type="coiled-coil region" evidence="4">
    <location>
        <begin position="133"/>
        <end position="199"/>
    </location>
</feature>
<keyword evidence="5" id="KW-1133">Transmembrane helix</keyword>
<dbReference type="GO" id="GO:1990281">
    <property type="term" value="C:efflux pump complex"/>
    <property type="evidence" value="ECO:0007669"/>
    <property type="project" value="TreeGrafter"/>
</dbReference>
<feature type="domain" description="Multidrug resistance protein MdtA-like barrel-sandwich hybrid" evidence="6">
    <location>
        <begin position="91"/>
        <end position="229"/>
    </location>
</feature>
<dbReference type="InterPro" id="IPR058627">
    <property type="entry name" value="MdtA-like_C"/>
</dbReference>
<evidence type="ECO:0000256" key="5">
    <source>
        <dbReference type="SAM" id="Phobius"/>
    </source>
</evidence>
<dbReference type="Pfam" id="PF25917">
    <property type="entry name" value="BSH_RND"/>
    <property type="match status" value="1"/>
</dbReference>
<dbReference type="Pfam" id="PF25967">
    <property type="entry name" value="RND-MFP_C"/>
    <property type="match status" value="1"/>
</dbReference>
<organism evidence="8">
    <name type="scientific">Hellea balneolensis</name>
    <dbReference type="NCBI Taxonomy" id="287478"/>
    <lineage>
        <taxon>Bacteria</taxon>
        <taxon>Pseudomonadati</taxon>
        <taxon>Pseudomonadota</taxon>
        <taxon>Alphaproteobacteria</taxon>
        <taxon>Maricaulales</taxon>
        <taxon>Robiginitomaculaceae</taxon>
        <taxon>Hellea</taxon>
    </lineage>
</organism>
<comment type="similarity">
    <text evidence="2">Belongs to the membrane fusion protein (MFP) (TC 8.A.1) family.</text>
</comment>
<keyword evidence="5" id="KW-0472">Membrane</keyword>
<dbReference type="EMBL" id="DRMJ01000126">
    <property type="protein sequence ID" value="HHL42484.1"/>
    <property type="molecule type" value="Genomic_DNA"/>
</dbReference>
<evidence type="ECO:0000313" key="8">
    <source>
        <dbReference type="EMBL" id="HHL42484.1"/>
    </source>
</evidence>
<keyword evidence="5" id="KW-0812">Transmembrane</keyword>
<feature type="domain" description="Multidrug resistance protein MdtA-like C-terminal permuted SH3" evidence="7">
    <location>
        <begin position="339"/>
        <end position="392"/>
    </location>
</feature>
<keyword evidence="4" id="KW-0175">Coiled coil</keyword>
<evidence type="ECO:0000256" key="3">
    <source>
        <dbReference type="ARBA" id="ARBA00022448"/>
    </source>
</evidence>
<evidence type="ECO:0000256" key="4">
    <source>
        <dbReference type="SAM" id="Coils"/>
    </source>
</evidence>
<evidence type="ECO:0000259" key="6">
    <source>
        <dbReference type="Pfam" id="PF25917"/>
    </source>
</evidence>
<dbReference type="Proteomes" id="UP000885830">
    <property type="component" value="Unassembled WGS sequence"/>
</dbReference>
<gene>
    <name evidence="8" type="ORF">ENJ42_02605</name>
</gene>
<dbReference type="Gene3D" id="2.40.420.20">
    <property type="match status" value="1"/>
</dbReference>
<dbReference type="PANTHER" id="PTHR30469">
    <property type="entry name" value="MULTIDRUG RESISTANCE PROTEIN MDTA"/>
    <property type="match status" value="1"/>
</dbReference>
<dbReference type="InterPro" id="IPR058625">
    <property type="entry name" value="MdtA-like_BSH"/>
</dbReference>
<keyword evidence="3" id="KW-0813">Transport</keyword>
<dbReference type="NCBIfam" id="TIGR01730">
    <property type="entry name" value="RND_mfp"/>
    <property type="match status" value="1"/>
</dbReference>
<dbReference type="PANTHER" id="PTHR30469:SF12">
    <property type="entry name" value="MULTIDRUG RESISTANCE PROTEIN MDTA"/>
    <property type="match status" value="1"/>
</dbReference>
<dbReference type="InterPro" id="IPR006143">
    <property type="entry name" value="RND_pump_MFP"/>
</dbReference>
<evidence type="ECO:0000256" key="2">
    <source>
        <dbReference type="ARBA" id="ARBA00009477"/>
    </source>
</evidence>
<comment type="caution">
    <text evidence="8">The sequence shown here is derived from an EMBL/GenBank/DDBJ whole genome shotgun (WGS) entry which is preliminary data.</text>
</comment>
<dbReference type="Gene3D" id="1.10.287.470">
    <property type="entry name" value="Helix hairpin bin"/>
    <property type="match status" value="1"/>
</dbReference>
<reference evidence="8" key="1">
    <citation type="journal article" date="2020" name="mSystems">
        <title>Genome- and Community-Level Interaction Insights into Carbon Utilization and Element Cycling Functions of Hydrothermarchaeota in Hydrothermal Sediment.</title>
        <authorList>
            <person name="Zhou Z."/>
            <person name="Liu Y."/>
            <person name="Xu W."/>
            <person name="Pan J."/>
            <person name="Luo Z.H."/>
            <person name="Li M."/>
        </authorList>
    </citation>
    <scope>NUCLEOTIDE SEQUENCE [LARGE SCALE GENOMIC DNA]</scope>
    <source>
        <strain evidence="8">HyVt-485</strain>
    </source>
</reference>
<dbReference type="AlphaFoldDB" id="A0A7C5R001"/>
<dbReference type="Gene3D" id="2.40.50.100">
    <property type="match status" value="1"/>
</dbReference>